<dbReference type="EMBL" id="LAZR01029114">
    <property type="protein sequence ID" value="KKL60542.1"/>
    <property type="molecule type" value="Genomic_DNA"/>
</dbReference>
<sequence length="231" mass="27661">LNFSKGKQGYYDNIKFLYYEDVWNLLKFEQVYKDLPAQTSQQILKLLGKNWKSYFGLMREYRKNFKKLKGKRKFLPKPKIPKYKKKNGESITIFTNQQCKIRDGYLIFPKKKCNINSIKTRIVGKINQVSIIPKGIVYTVEIIYEKEIEDLKLNKKHHRSVWTHLIILPMFLMIWDVRLSLMFGLAVSIHGMLDLSLKKKGGYYCLHFIKWRFNYKNTTLIYNYLCVIFIC</sequence>
<name>A0A0F9GBH8_9ZZZZ</name>
<reference evidence="1" key="1">
    <citation type="journal article" date="2015" name="Nature">
        <title>Complex archaea that bridge the gap between prokaryotes and eukaryotes.</title>
        <authorList>
            <person name="Spang A."/>
            <person name="Saw J.H."/>
            <person name="Jorgensen S.L."/>
            <person name="Zaremba-Niedzwiedzka K."/>
            <person name="Martijn J."/>
            <person name="Lind A.E."/>
            <person name="van Eijk R."/>
            <person name="Schleper C."/>
            <person name="Guy L."/>
            <person name="Ettema T.J."/>
        </authorList>
    </citation>
    <scope>NUCLEOTIDE SEQUENCE</scope>
</reference>
<dbReference type="AlphaFoldDB" id="A0A0F9GBH8"/>
<comment type="caution">
    <text evidence="1">The sequence shown here is derived from an EMBL/GenBank/DDBJ whole genome shotgun (WGS) entry which is preliminary data.</text>
</comment>
<protein>
    <recommendedName>
        <fullName evidence="2">Transposase</fullName>
    </recommendedName>
</protein>
<gene>
    <name evidence="1" type="ORF">LCGC14_2204290</name>
</gene>
<feature type="non-terminal residue" evidence="1">
    <location>
        <position position="1"/>
    </location>
</feature>
<evidence type="ECO:0008006" key="2">
    <source>
        <dbReference type="Google" id="ProtNLM"/>
    </source>
</evidence>
<proteinExistence type="predicted"/>
<accession>A0A0F9GBH8</accession>
<organism evidence="1">
    <name type="scientific">marine sediment metagenome</name>
    <dbReference type="NCBI Taxonomy" id="412755"/>
    <lineage>
        <taxon>unclassified sequences</taxon>
        <taxon>metagenomes</taxon>
        <taxon>ecological metagenomes</taxon>
    </lineage>
</organism>
<evidence type="ECO:0000313" key="1">
    <source>
        <dbReference type="EMBL" id="KKL60542.1"/>
    </source>
</evidence>